<comment type="function">
    <text evidence="69">Capsid protein VP3: Forms an icosahedral capsid of pseudo T=3 symmetry with capsid proteins VP2 and VP3. The capsid is 300 Angstroms in diameter, composed of 60 copies of each capsid protein and enclosing the viral positive strand RNA genome.</text>
</comment>
<comment type="function">
    <text evidence="69">Capsid protein VP1: Forms an icosahedral capsid of pseudo T=3 symmetry with capsid proteins VP2 and VP3. The capsid is 300 Angstroms in diameter, composed of 60 copies of each capsid protein and enclosing the viral positive strand RNA genome. Capsid protein VP1 mainly forms the vertices of the capsid. Capsid protein VP1 interacts with host cell receptor to provide virion attachment to target host cells. This attachment induces virion internalization. Tyrosine kinases are probably involved in the entry process. After binding to its receptor, the capsid undergoes conformational changes. Capsid protein VP1 N-terminus (that contains an amphipathic alpha-helix) and capsid protein VP4 are externalized. Together, they shape a pore in the host membrane through which viral genome is translocated to host cell cytoplasm. After genome has been released, the channel shrinks.</text>
</comment>
<evidence type="ECO:0000256" key="37">
    <source>
        <dbReference type="ARBA" id="ARBA00022809"/>
    </source>
</evidence>
<keyword evidence="51" id="KW-1088">Inhibition of host RIG-I by virus</keyword>
<keyword evidence="31 69" id="KW-0547">Nucleotide-binding</keyword>
<dbReference type="Pfam" id="PF00947">
    <property type="entry name" value="Pico_P2A"/>
    <property type="match status" value="1"/>
</dbReference>
<evidence type="ECO:0000256" key="15">
    <source>
        <dbReference type="ARBA" id="ARBA00022520"/>
    </source>
</evidence>
<dbReference type="GO" id="GO:0006351">
    <property type="term" value="P:DNA-templated transcription"/>
    <property type="evidence" value="ECO:0007669"/>
    <property type="project" value="InterPro"/>
</dbReference>
<keyword evidence="28 69" id="KW-0519">Myristate</keyword>
<dbReference type="EC" id="2.7.7.48" evidence="69"/>
<dbReference type="FunFam" id="2.60.120.20:FF:000002">
    <property type="entry name" value="Genome polyprotein"/>
    <property type="match status" value="1"/>
</dbReference>
<dbReference type="GO" id="GO:0005524">
    <property type="term" value="F:ATP binding"/>
    <property type="evidence" value="ECO:0007669"/>
    <property type="project" value="UniProtKB-KW"/>
</dbReference>
<dbReference type="InterPro" id="IPR036988">
    <property type="entry name" value="Pico_P1A_sf"/>
</dbReference>
<comment type="function">
    <text evidence="67">Acts as a primer for viral RNA replication and remains covalently bound to viral genomic RNA. VPg is uridylylated prior to priming replication into VPg-pUpU. The oriI viral genomic sequence may act as a template for this. The VPg-pUpU is then used as primer on the genomic RNA poly(A) by the RNA-dependent RNA polymerase to replicate the viral genome. During genome replication, the VPg-RNA linkage is removed by the host TDP2, thereby accelerating replication. During the late stage of the replication cycle, host TDP2 is excluded from sites of viral RNA synthesis and encapsidation, allowing for the generation of progeny virions.</text>
</comment>
<evidence type="ECO:0000259" key="70">
    <source>
        <dbReference type="PROSITE" id="PS50507"/>
    </source>
</evidence>
<dbReference type="Pfam" id="PF00073">
    <property type="entry name" value="Rhv"/>
    <property type="match status" value="2"/>
</dbReference>
<keyword evidence="44 69" id="KW-0694">RNA-binding</keyword>
<evidence type="ECO:0000256" key="57">
    <source>
        <dbReference type="ARBA" id="ARBA00023280"/>
    </source>
</evidence>
<dbReference type="GO" id="GO:0008270">
    <property type="term" value="F:zinc ion binding"/>
    <property type="evidence" value="ECO:0007669"/>
    <property type="project" value="UniProtKB-KW"/>
</dbReference>
<comment type="subunit">
    <text evidence="63">Homodimer. Interacts with host GBF1. Interacts (via GOLD domain) with host ACBD3 (via GOLD domain); this interaction allows the formation of a viral protein 3A/ACBD3 heterotetramer with a 2:2 stoichiometry, which will stimulate the recruitment of host PI4KB in order to synthesize PI4P at the viral RNA replication sites.</text>
</comment>
<dbReference type="PROSITE" id="PS51874">
    <property type="entry name" value="PCV_3C_PRO"/>
    <property type="match status" value="1"/>
</dbReference>
<evidence type="ECO:0000256" key="67">
    <source>
        <dbReference type="ARBA" id="ARBA00054285"/>
    </source>
</evidence>
<evidence type="ECO:0000256" key="11">
    <source>
        <dbReference type="ARBA" id="ARBA00022448"/>
    </source>
</evidence>
<evidence type="ECO:0000256" key="51">
    <source>
        <dbReference type="ARBA" id="ARBA00023090"/>
    </source>
</evidence>
<comment type="subunit">
    <text evidence="9">Interacts with protein 3CD.</text>
</comment>
<comment type="cofactor">
    <cofactor evidence="1">
        <name>Mg(2+)</name>
        <dbReference type="ChEBI" id="CHEBI:18420"/>
    </cofactor>
</comment>
<proteinExistence type="inferred from homology"/>
<dbReference type="Gene3D" id="6.10.20.20">
    <property type="entry name" value="Poliovirus 3A protein-like"/>
    <property type="match status" value="1"/>
</dbReference>
<evidence type="ECO:0000256" key="34">
    <source>
        <dbReference type="ARBA" id="ARBA00022804"/>
    </source>
</evidence>
<evidence type="ECO:0000256" key="25">
    <source>
        <dbReference type="ARBA" id="ARBA00022695"/>
    </source>
</evidence>
<comment type="subunit">
    <text evidence="68">homodimer.</text>
</comment>
<keyword evidence="17 69" id="KW-1192">Host mRNA suppression by virus</keyword>
<keyword evidence="27 69" id="KW-1143">T=pseudo3 icosahedral capsid protein</keyword>
<keyword evidence="47 69" id="KW-1190">Host gene expression shutoff by virus</keyword>
<evidence type="ECO:0000256" key="47">
    <source>
        <dbReference type="ARBA" id="ARBA00022995"/>
    </source>
</evidence>
<dbReference type="Proteomes" id="UP000180705">
    <property type="component" value="Segment"/>
</dbReference>
<dbReference type="SUPFAM" id="SSF88633">
    <property type="entry name" value="Positive stranded ssRNA viruses"/>
    <property type="match status" value="2"/>
</dbReference>
<dbReference type="GO" id="GO:0039522">
    <property type="term" value="P:symbiont-mediated suppression of host mRNA export from nucleus"/>
    <property type="evidence" value="ECO:0007669"/>
    <property type="project" value="UniProtKB-KW"/>
</dbReference>
<evidence type="ECO:0000256" key="28">
    <source>
        <dbReference type="ARBA" id="ARBA00022707"/>
    </source>
</evidence>
<dbReference type="InterPro" id="IPR000605">
    <property type="entry name" value="Helicase_SF3_ssDNA/RNA_vir"/>
</dbReference>
<feature type="domain" description="SF3 helicase" evidence="71">
    <location>
        <begin position="1214"/>
        <end position="1370"/>
    </location>
</feature>
<dbReference type="GO" id="GO:0019062">
    <property type="term" value="P:virion attachment to host cell"/>
    <property type="evidence" value="ECO:0007669"/>
    <property type="project" value="UniProtKB-KW"/>
</dbReference>
<dbReference type="GO" id="GO:0039520">
    <property type="term" value="P:symbiont-mediated activation of host autophagy"/>
    <property type="evidence" value="ECO:0007669"/>
    <property type="project" value="UniProtKB-KW"/>
</dbReference>
<dbReference type="SUPFAM" id="SSF52540">
    <property type="entry name" value="P-loop containing nucleoside triphosphate hydrolases"/>
    <property type="match status" value="1"/>
</dbReference>
<comment type="catalytic activity">
    <reaction evidence="69">
        <text>Selective cleavage of Gln-|-Gly bond in the poliovirus polyprotein. In other picornavirus reactions Glu may be substituted for Gln, and Ser or Thr for Gly.</text>
        <dbReference type="EC" id="3.4.22.28"/>
    </reaction>
</comment>
<dbReference type="InterPro" id="IPR014838">
    <property type="entry name" value="P3A"/>
</dbReference>
<dbReference type="InterPro" id="IPR043504">
    <property type="entry name" value="Peptidase_S1_PA_chymotrypsin"/>
</dbReference>
<keyword evidence="48 69" id="KW-1182">Viral ion channel</keyword>
<dbReference type="InterPro" id="IPR002527">
    <property type="entry name" value="Pico_P2B"/>
</dbReference>
<evidence type="ECO:0000256" key="58">
    <source>
        <dbReference type="ARBA" id="ARBA00023288"/>
    </source>
</evidence>
<keyword evidence="46 69" id="KW-0693">Viral RNA replication</keyword>
<keyword evidence="15 69" id="KW-0191">Covalent protein-RNA linkage</keyword>
<comment type="function">
    <text evidence="69">Protein 3A: Localizes the viral replication complex to the surface of membranous vesicles. It inhibits host cell endoplasmic reticulum-to-Golgi apparatus transport and causes the disassembly of the Golgi complex, possibly through GBF1 interaction. This would result in depletion of MHC, trail receptors and IFN receptors at the host cell surface.</text>
</comment>
<evidence type="ECO:0000256" key="45">
    <source>
        <dbReference type="ARBA" id="ARBA00022890"/>
    </source>
</evidence>
<evidence type="ECO:0000256" key="50">
    <source>
        <dbReference type="ARBA" id="ARBA00023065"/>
    </source>
</evidence>
<keyword evidence="21 69" id="KW-1162">Viral penetration into host cytoplasm</keyword>
<evidence type="ECO:0000256" key="61">
    <source>
        <dbReference type="ARBA" id="ARBA00024513"/>
    </source>
</evidence>
<dbReference type="GO" id="GO:0075509">
    <property type="term" value="P:endocytosis involved in viral entry into host cell"/>
    <property type="evidence" value="ECO:0007669"/>
    <property type="project" value="UniProtKB-KW"/>
</dbReference>
<evidence type="ECO:0000256" key="17">
    <source>
        <dbReference type="ARBA" id="ARBA00022557"/>
    </source>
</evidence>
<accession>Q8V640</accession>
<evidence type="ECO:0000256" key="14">
    <source>
        <dbReference type="ARBA" id="ARBA00022488"/>
    </source>
</evidence>
<evidence type="ECO:0000256" key="18">
    <source>
        <dbReference type="ARBA" id="ARBA00022561"/>
    </source>
</evidence>
<evidence type="ECO:0000256" key="2">
    <source>
        <dbReference type="ARBA" id="ARBA00004147"/>
    </source>
</evidence>
<dbReference type="GO" id="GO:0034220">
    <property type="term" value="P:monoatomic ion transmembrane transport"/>
    <property type="evidence" value="ECO:0007669"/>
    <property type="project" value="UniProtKB-KW"/>
</dbReference>
<evidence type="ECO:0000256" key="40">
    <source>
        <dbReference type="ARBA" id="ARBA00022840"/>
    </source>
</evidence>
<keyword evidence="26" id="KW-0235">DNA replication</keyword>
<evidence type="ECO:0000256" key="52">
    <source>
        <dbReference type="ARBA" id="ARBA00023136"/>
    </source>
</evidence>
<keyword evidence="56 69" id="KW-1172">Pore-mediated penetration of viral genome into host cell</keyword>
<evidence type="ECO:0000256" key="56">
    <source>
        <dbReference type="ARBA" id="ARBA00023255"/>
    </source>
</evidence>
<evidence type="ECO:0000256" key="16">
    <source>
        <dbReference type="ARBA" id="ARBA00022553"/>
    </source>
</evidence>
<dbReference type="FunFam" id="2.60.120.20:FF:000001">
    <property type="entry name" value="Genome polyprotein"/>
    <property type="match status" value="1"/>
</dbReference>
<keyword evidence="30 69" id="KW-0677">Repeat</keyword>
<dbReference type="PROSITE" id="PS51218">
    <property type="entry name" value="SF3_HELICASE_2"/>
    <property type="match status" value="1"/>
</dbReference>
<dbReference type="GO" id="GO:0042025">
    <property type="term" value="C:host cell nucleus"/>
    <property type="evidence" value="ECO:0007669"/>
    <property type="project" value="UniProtKB-SubCell"/>
</dbReference>
<dbReference type="InterPro" id="IPR033703">
    <property type="entry name" value="Rhv-like"/>
</dbReference>
<evidence type="ECO:0000313" key="73">
    <source>
        <dbReference type="EMBL" id="AAL37155.1"/>
    </source>
</evidence>
<evidence type="ECO:0000256" key="12">
    <source>
        <dbReference type="ARBA" id="ARBA00022482"/>
    </source>
</evidence>
<dbReference type="InterPro" id="IPR001676">
    <property type="entry name" value="Picornavirus_capsid"/>
</dbReference>
<comment type="subcellular location">
    <subcellularLocation>
        <location evidence="3">Host cytoplasmic vesicle membrane</location>
        <topology evidence="3">Peripheral membrane protein</topology>
        <orientation evidence="3">Cytoplasmic side</orientation>
    </subcellularLocation>
    <subcellularLocation>
        <location evidence="2">Host nucleus</location>
    </subcellularLocation>
    <subcellularLocation>
        <location evidence="4">Virion</location>
    </subcellularLocation>
</comment>
<dbReference type="Pfam" id="PF00680">
    <property type="entry name" value="RdRP_1"/>
    <property type="match status" value="1"/>
</dbReference>
<evidence type="ECO:0000313" key="74">
    <source>
        <dbReference type="EMBL" id="AVI05002.1"/>
    </source>
</evidence>
<keyword evidence="19" id="KW-1048">Host nucleus</keyword>
<keyword evidence="16" id="KW-0597">Phosphoprotein</keyword>
<evidence type="ECO:0000256" key="1">
    <source>
        <dbReference type="ARBA" id="ARBA00001946"/>
    </source>
</evidence>
<evidence type="ECO:0000256" key="68">
    <source>
        <dbReference type="ARBA" id="ARBA00066100"/>
    </source>
</evidence>
<evidence type="ECO:0000256" key="13">
    <source>
        <dbReference type="ARBA" id="ARBA00022484"/>
    </source>
</evidence>
<evidence type="ECO:0000256" key="29">
    <source>
        <dbReference type="ARBA" id="ARBA00022723"/>
    </source>
</evidence>
<comment type="function">
    <text evidence="69">Capsid protein VP4: Lies on the inner surface of the capsid shell. After binding to the host receptor, the capsid undergoes conformational changes. Capsid protein VP4 is released, Capsid protein VP1 N-terminus is externalized, and together, they shape a pore in the host membrane through which the viral genome is translocated into the host cell cytoplasm.</text>
</comment>
<evidence type="ECO:0000256" key="21">
    <source>
        <dbReference type="ARBA" id="ARBA00022595"/>
    </source>
</evidence>
<keyword evidence="42 69" id="KW-0946">Virion</keyword>
<keyword evidence="32" id="KW-0863">Zinc-finger</keyword>
<keyword evidence="33 69" id="KW-0378">Hydrolase</keyword>
<evidence type="ECO:0000256" key="48">
    <source>
        <dbReference type="ARBA" id="ARBA00023039"/>
    </source>
</evidence>
<dbReference type="InterPro" id="IPR003593">
    <property type="entry name" value="AAA+_ATPase"/>
</dbReference>
<dbReference type="FunFam" id="1.20.960.20:FF:000001">
    <property type="entry name" value="Genome polyprotein"/>
    <property type="match status" value="1"/>
</dbReference>
<comment type="function">
    <text evidence="69">Protein 3CD: Involved in the viral replication complex and viral polypeptide maturation. It exhibits protease activity with a specificity and catalytic efficiency that is different from protease 3C. Protein 3CD lacks polymerase activity. Protein 3CD binds to the 5'UTR of the viral genome.</text>
</comment>
<dbReference type="Gene3D" id="4.10.80.10">
    <property type="entry name" value="Picornavirus coat protein VP4"/>
    <property type="match status" value="1"/>
</dbReference>
<evidence type="ECO:0000256" key="31">
    <source>
        <dbReference type="ARBA" id="ARBA00022741"/>
    </source>
</evidence>
<dbReference type="GO" id="GO:0015267">
    <property type="term" value="F:channel activity"/>
    <property type="evidence" value="ECO:0007669"/>
    <property type="project" value="UniProtKB-KW"/>
</dbReference>
<comment type="function">
    <text evidence="69">Capsid protein VP0: Component of immature procapsids, which is cleaved into capsid proteins VP4 and VP2 after maturation. Allows the capsid to remain inactive before the maturation step.</text>
</comment>
<keyword evidence="22 69" id="KW-1090">Inhibition of host innate immune response by virus</keyword>
<dbReference type="InterPro" id="IPR059138">
    <property type="entry name" value="Pico_VP1"/>
</dbReference>
<dbReference type="GO" id="GO:0003724">
    <property type="term" value="F:RNA helicase activity"/>
    <property type="evidence" value="ECO:0007669"/>
    <property type="project" value="InterPro"/>
</dbReference>
<keyword evidence="57 69" id="KW-0899">Viral immunoevasion</keyword>
<keyword evidence="40 69" id="KW-0067">ATP-binding</keyword>
<keyword evidence="43 69" id="KW-1043">Host membrane</keyword>
<dbReference type="GO" id="GO:0044162">
    <property type="term" value="C:host cell cytoplasmic vesicle membrane"/>
    <property type="evidence" value="ECO:0007669"/>
    <property type="project" value="UniProtKB-SubCell"/>
</dbReference>
<dbReference type="GO" id="GO:0003968">
    <property type="term" value="F:RNA-directed RNA polymerase activity"/>
    <property type="evidence" value="ECO:0007669"/>
    <property type="project" value="UniProtKB-KW"/>
</dbReference>
<dbReference type="FunFam" id="4.10.880.10:FF:000002">
    <property type="entry name" value="Genome polyprotein"/>
    <property type="match status" value="1"/>
</dbReference>
<keyword evidence="18 69" id="KW-0167">Capsid protein</keyword>
<dbReference type="MEROPS" id="C03.011"/>
<dbReference type="EMBL" id="AF311938">
    <property type="protein sequence ID" value="AAL37155.1"/>
    <property type="molecule type" value="Genomic_RNA"/>
</dbReference>
<evidence type="ECO:0000256" key="36">
    <source>
        <dbReference type="ARBA" id="ARBA00022807"/>
    </source>
</evidence>
<dbReference type="Gene3D" id="1.20.960.20">
    <property type="match status" value="1"/>
</dbReference>
<keyword evidence="39" id="KW-0862">Zinc</keyword>
<dbReference type="FunFam" id="3.30.70.270:FF:000008">
    <property type="entry name" value="Genome polyprotein"/>
    <property type="match status" value="1"/>
</dbReference>
<evidence type="ECO:0000256" key="39">
    <source>
        <dbReference type="ARBA" id="ARBA00022833"/>
    </source>
</evidence>
<keyword evidence="34 69" id="KW-1161">Viral attachment to host cell</keyword>
<evidence type="ECO:0000256" key="23">
    <source>
        <dbReference type="ARBA" id="ARBA00022670"/>
    </source>
</evidence>
<reference evidence="73 75" key="1">
    <citation type="submission" date="2000-10" db="EMBL/GenBank/DDBJ databases">
        <title>Complete nucleotide sequence and molecular analysis of echovirus 30.</title>
        <authorList>
            <person name="Lindberg A.M."/>
            <person name="Andersson P."/>
            <person name="Huseby L."/>
        </authorList>
    </citation>
    <scope>NUCLEOTIDE SEQUENCE [LARGE SCALE GENOMIC DNA]</scope>
    <source>
        <strain evidence="73">Bastianni</strain>
    </source>
</reference>
<dbReference type="GO" id="GO:0003723">
    <property type="term" value="F:RNA binding"/>
    <property type="evidence" value="ECO:0007669"/>
    <property type="project" value="UniProtKB-KW"/>
</dbReference>
<dbReference type="Pfam" id="PF00548">
    <property type="entry name" value="Peptidase_C3"/>
    <property type="match status" value="1"/>
</dbReference>
<dbReference type="InterPro" id="IPR001205">
    <property type="entry name" value="RNA-dir_pol_C"/>
</dbReference>
<dbReference type="GO" id="GO:0017111">
    <property type="term" value="F:ribonucleoside triphosphate phosphatase activity"/>
    <property type="evidence" value="ECO:0007669"/>
    <property type="project" value="UniProtKB-EC"/>
</dbReference>
<dbReference type="SUPFAM" id="SSF56672">
    <property type="entry name" value="DNA/RNA polymerases"/>
    <property type="match status" value="1"/>
</dbReference>
<evidence type="ECO:0000256" key="62">
    <source>
        <dbReference type="ARBA" id="ARBA00045482"/>
    </source>
</evidence>
<evidence type="ECO:0000256" key="10">
    <source>
        <dbReference type="ARBA" id="ARBA00011876"/>
    </source>
</evidence>
<dbReference type="InterPro" id="IPR014759">
    <property type="entry name" value="Helicase_SF3_ssRNA_vir"/>
</dbReference>
<comment type="similarity">
    <text evidence="5 69">Belongs to the picornaviruses polyprotein family.</text>
</comment>
<comment type="catalytic activity">
    <reaction evidence="69">
        <text>RNA(n) + a ribonucleoside 5'-triphosphate = RNA(n+1) + diphosphate</text>
        <dbReference type="Rhea" id="RHEA:21248"/>
        <dbReference type="Rhea" id="RHEA-COMP:14527"/>
        <dbReference type="Rhea" id="RHEA-COMP:17342"/>
        <dbReference type="ChEBI" id="CHEBI:33019"/>
        <dbReference type="ChEBI" id="CHEBI:61557"/>
        <dbReference type="ChEBI" id="CHEBI:140395"/>
        <dbReference type="EC" id="2.7.7.48"/>
    </reaction>
</comment>
<keyword evidence="49 69" id="KW-1072">Activation of host autophagy by virus</keyword>
<dbReference type="InterPro" id="IPR009003">
    <property type="entry name" value="Peptidase_S1_PA"/>
</dbReference>
<comment type="catalytic activity">
    <reaction evidence="61 69">
        <text>Selective cleavage of Tyr-|-Gly bond in the picornavirus polyprotein.</text>
        <dbReference type="EC" id="3.4.22.29"/>
    </reaction>
</comment>
<dbReference type="InterPro" id="IPR043502">
    <property type="entry name" value="DNA/RNA_pol_sf"/>
</dbReference>
<evidence type="ECO:0000256" key="65">
    <source>
        <dbReference type="ARBA" id="ARBA00047631"/>
    </source>
</evidence>
<dbReference type="InterPro" id="IPR000081">
    <property type="entry name" value="Peptidase_C3"/>
</dbReference>
<comment type="subunit">
    <text evidence="64">Homohexamer; forms a hexameric ring structure with 6-fold symmetry characteristic of AAA+ ATPases. Interacts (via N-terminus) with host RTN3 (via reticulon domain); this interaction is important for viral replication. Interacts with capsid protein VP3; this interaction may be important for virion morphogenesis.</text>
</comment>
<keyword evidence="25 69" id="KW-0548">Nucleotidyltransferase</keyword>
<dbReference type="GO" id="GO:0039540">
    <property type="term" value="P:symbiont-mediated suppression of host cytoplasmic pattern recognition receptor signaling pathway via inhibition of RIG-I activity"/>
    <property type="evidence" value="ECO:0007669"/>
    <property type="project" value="UniProtKB-KW"/>
</dbReference>
<keyword evidence="55 69" id="KW-1262">Eukaryotic host gene expression shutoff by virus</keyword>
<evidence type="ECO:0000256" key="41">
    <source>
        <dbReference type="ARBA" id="ARBA00022842"/>
    </source>
</evidence>
<comment type="function">
    <text evidence="69">Protein 2B: Plays an essential role in the virus replication cycle by acting as a viroporin. Creates a pore in the host reticulum endoplasmic and as a consequence releases Ca2+ in the cytoplasm of infected cell. In turn, high levels of cytoplasmic calcium may trigger membrane trafficking and transport of viral ER-associated proteins to viroplasms, sites of viral genome replication.</text>
</comment>
<evidence type="ECO:0000256" key="38">
    <source>
        <dbReference type="ARBA" id="ARBA00022813"/>
    </source>
</evidence>
<dbReference type="CDD" id="cd23213">
    <property type="entry name" value="Enterovirus_RdRp"/>
    <property type="match status" value="1"/>
</dbReference>
<feature type="domain" description="Peptidase C3" evidence="72">
    <location>
        <begin position="1550"/>
        <end position="1728"/>
    </location>
</feature>
<organism evidence="73 75">
    <name type="scientific">Echovirus E30</name>
    <dbReference type="NCBI Taxonomy" id="41846"/>
    <lineage>
        <taxon>Viruses</taxon>
        <taxon>Riboviria</taxon>
        <taxon>Orthornavirae</taxon>
        <taxon>Pisuviricota</taxon>
        <taxon>Pisoniviricetes</taxon>
        <taxon>Picornavirales</taxon>
        <taxon>Picornaviridae</taxon>
        <taxon>Ensavirinae</taxon>
        <taxon>Enterovirus</taxon>
        <taxon>Enterovirus betacoxsackie</taxon>
        <taxon>Enterovirus B</taxon>
    </lineage>
</organism>
<evidence type="ECO:0000256" key="9">
    <source>
        <dbReference type="ARBA" id="ARBA00011647"/>
    </source>
</evidence>
<evidence type="ECO:0000256" key="54">
    <source>
        <dbReference type="ARBA" id="ARBA00023200"/>
    </source>
</evidence>
<dbReference type="GO" id="GO:0004197">
    <property type="term" value="F:cysteine-type endopeptidase activity"/>
    <property type="evidence" value="ECO:0007669"/>
    <property type="project" value="UniProtKB-EC"/>
</dbReference>
<comment type="function">
    <text evidence="66">Plays an essential role in the virus replication cycle by acting as a viroporin. Creates a pore in the host endoplasmic reticulum and as a consequence releases Ca2+ in the cytoplasm of infected cell. In turn, high levels of cytoplasmic calcium may trigger membrane trafficking and transport of viral ER-associated proteins to viroplasms, sites of viral genome replication.</text>
</comment>
<dbReference type="GO" id="GO:0039694">
    <property type="term" value="P:viral RNA genome replication"/>
    <property type="evidence" value="ECO:0007669"/>
    <property type="project" value="InterPro"/>
</dbReference>
<comment type="subunit">
    <text evidence="7">Interacts with Viral protein genome-linked and with protein 3CD.</text>
</comment>
<evidence type="ECO:0000256" key="53">
    <source>
        <dbReference type="ARBA" id="ARBA00023197"/>
    </source>
</evidence>
<dbReference type="GO" id="GO:0005198">
    <property type="term" value="F:structural molecule activity"/>
    <property type="evidence" value="ECO:0007669"/>
    <property type="project" value="InterPro"/>
</dbReference>
<protein>
    <recommendedName>
        <fullName evidence="69">Genome polyprotein</fullName>
    </recommendedName>
    <component>
        <recommendedName>
            <fullName evidence="69">P3</fullName>
        </recommendedName>
    </component>
    <component>
        <recommendedName>
            <fullName evidence="69">Protein 3AB</fullName>
        </recommendedName>
    </component>
    <component>
        <recommendedName>
            <fullName evidence="69">P2</fullName>
        </recommendedName>
    </component>
    <component>
        <recommendedName>
            <fullName evidence="69">P1</fullName>
        </recommendedName>
    </component>
    <component>
        <recommendedName>
            <fullName evidence="69">Capsid protein VP0</fullName>
        </recommendedName>
        <alternativeName>
            <fullName evidence="69">VP4-VP2</fullName>
        </alternativeName>
    </component>
    <component>
        <recommendedName>
            <fullName evidence="69">Capsid protein VP4</fullName>
        </recommendedName>
        <alternativeName>
            <fullName evidence="69">P1A</fullName>
        </alternativeName>
        <alternativeName>
            <fullName evidence="69">Virion protein 4</fullName>
        </alternativeName>
    </component>
    <component>
        <recommendedName>
            <fullName evidence="69">Capsid protein VP2</fullName>
        </recommendedName>
        <alternativeName>
            <fullName evidence="69">P1B</fullName>
        </alternativeName>
        <alternativeName>
            <fullName evidence="69">Virion protein 2</fullName>
        </alternativeName>
    </component>
    <component>
        <recommendedName>
            <fullName evidence="69">Capsid protein VP3</fullName>
        </recommendedName>
        <alternativeName>
            <fullName evidence="69">P1C</fullName>
        </alternativeName>
        <alternativeName>
            <fullName evidence="69">Virion protein 3</fullName>
        </alternativeName>
    </component>
    <component>
        <recommendedName>
            <fullName evidence="69">Capsid protein VP1</fullName>
        </recommendedName>
        <alternativeName>
            <fullName evidence="69">P1D</fullName>
        </alternativeName>
        <alternativeName>
            <fullName evidence="69">Virion protein 1</fullName>
        </alternativeName>
    </component>
    <component>
        <recommendedName>
            <fullName evidence="69">Protease 2A</fullName>
            <shortName evidence="69">P2A</shortName>
            <ecNumber evidence="69">3.4.22.29</ecNumber>
        </recommendedName>
        <alternativeName>
            <fullName evidence="69">Picornain 2A</fullName>
        </alternativeName>
        <alternativeName>
            <fullName evidence="69">Protein 2A</fullName>
        </alternativeName>
    </component>
    <component>
        <recommendedName>
            <fullName evidence="69">Protein 2B</fullName>
            <shortName evidence="69">P2B</shortName>
        </recommendedName>
    </component>
    <component>
        <recommendedName>
            <fullName evidence="69">Protein 2C</fullName>
            <shortName evidence="69">P2C</shortName>
            <ecNumber evidence="69">3.6.1.15</ecNumber>
        </recommendedName>
    </component>
    <component>
        <recommendedName>
            <fullName evidence="69">Protein 3A</fullName>
            <shortName evidence="69">P3A</shortName>
        </recommendedName>
    </component>
    <component>
        <recommendedName>
            <fullName evidence="69">Viral protein genome-linked</fullName>
            <shortName evidence="69">VPg</shortName>
        </recommendedName>
        <alternativeName>
            <fullName evidence="69">Protein 3B</fullName>
            <shortName evidence="69">P3B</shortName>
        </alternativeName>
    </component>
    <component>
        <recommendedName>
            <fullName evidence="69">Protein 3CD</fullName>
            <ecNumber evidence="69">3.4.22.28</ecNumber>
        </recommendedName>
    </component>
    <component>
        <recommendedName>
            <fullName evidence="69">Protease 3C</fullName>
            <shortName evidence="69">P3C</shortName>
        </recommendedName>
    </component>
    <component>
        <recommendedName>
            <fullName evidence="69">RNA-directed RNA polymerase</fullName>
            <shortName evidence="69">RdRp</shortName>
            <ecNumber evidence="69">2.7.7.48</ecNumber>
        </recommendedName>
        <alternativeName>
            <fullName evidence="69">3D polymerase</fullName>
            <shortName evidence="69">3Dpol</shortName>
        </alternativeName>
        <alternativeName>
            <fullName evidence="69">Protein 3D</fullName>
            <shortName evidence="69">3D</shortName>
        </alternativeName>
    </component>
</protein>
<dbReference type="InterPro" id="IPR044067">
    <property type="entry name" value="PCV_3C_PRO"/>
</dbReference>
<sequence length="2194" mass="245106">MGAQVSTQKTGAHETGLSASGNSVIHYTNINYYKDSASNSLNRQDFTQDPSRFTEPVKDVMIKTLPALNSPTVEECGYSDRVRSITLGNSTITTQECANVVVGYGVWPTYLSDHEATAVDQPTQPDVATCRFYTLESVKWESSSAGWWWKFPEALSDMGLFGQNMQYHYLGRAGYTIHVQCNASKFHQGCLLVVCVPEAEMGAATTDHAMNHTKLSNIGQAMEFSAGKSTDQTGPQTAVHNAGMGVAVGNLTIYPHQWINLRTNNSATIVMPYINSVPMDNMYRHYNFTLMVIPFAKLEHSPQASTYVPITVTVAPMCAEYNGLRLAGHQGLPTMNTPGSTQFLTSDDFQSPSAMPQFDVTPEIQIPGQVRNLMEIAEVDSVVPVNNTEEHVNSIEAYRIPVRPQTNSGEQVFGFQLRPGYDSVLKHTLLGEILNYYANWSGSMKLTFMYCGAAMATGKFLIAYSPPGAGVPGSRKDAMLGTHVIWDVGLQSSCVLCVPWISQTNYRYVTSDAYTDAGYITCWYQTSIVTPPDIPTTSTILCFVSACNDFSVRLLRDTPFITQQALYQNDPEGALNKAVGRVADTIASGPVNTEQIPALTAVETGHTSQVVPSDTMQTRHVVNFHTRSESSLENFMGRAACVYIAHYATEKANDDLDRYTNWEITTRQVAQLRRKLEMFTYMRFDLEITFVITSSQRTSNRYASDSPPLTHQIMYVPPGGPIPTGYEDFAWQTSTNPSVFWTEGNAPPRMSIPFMSVGNAYCNFYDGWSHFSQSGVYGYTTLNNMGHLYFRHVNKSTGYPVNSVARVYFKPKHVKAWVPRAPRLCPYLYAKNVNFDVQGVTESRGKITLDRSTHNPVLTTGAFEQQSGAAYVGNYRLVNRHLATHTDWQNCVWEDYNRDLLVSTTTAHGCDTIARCQCTTGVYFCASRNKHYPVTFEGPGLVEVQESEYYPKRYQSHVLLAAGFSEPGDCGGILRCEHGVIGLVTMGGEGVVGFADVRDLLWLEDDAMEQGVKDYVEQLGNAFGSGFTNQICEQVNLLKESLIGQDSILEKSLKALVKIISALVIVVRNHDDLITVTATLALIGCTTSPWRWLKHKVSQYYGIPMAERQNNNWLKKFTEMTNACKGMEWIAIKIQKFIEWLKVKILPEVKEKHEFLNRLKQLPLLESQIATIEQSAPSQSDQEQLFSNVQYFAHYCRKYAPLYAAEAKRVFSLEKKMSNYIQFKSKCRIEPVCLLLHGSPGAGKSVATNLIGRSLAEKLNSSVYSLPPDPDHFDGYKQQAVVIMDDLCQNPDGRDVSLFCQMVSSVDFVPPMAALEEKGILFTSPFVLASTNAGSINAPTVSDSRALARRFHFDMNIEVISMYSQNGKINMPMSVKTCDEECCPVNFKRCCPLVCGKAIQFIDRRTQVRYSLDMLVTEMFREYNHRHSVGATLEALFQGPPVYREIKISVAPETPPPPAIADLLKSVDSEAVREYCKEKGWLVPEINSTLQIEKHVSRAFICLQALTTFVSVAGIIYIIYKLFAGFQGAYSGMPNQKSKVPTLRQAKVQGPAFEFAVAMMKRNASTVKTEYGEFTMLGIYDRWAVLPRHAKPGPTIIMNDQEVGVVDAKELVDKDGTNLELTLLKLNRNEKFRDIRGFLAREEAEVNEAVLAINTSKFPNMYIPVGQVTDYGFLNLGGTPTKRMLMYNFPTRAGQCGGVLMSTGKVLGVHVGGNGHQGFSAALLRHYFNDEQGEIEFIESSKEAGFPVINTPSKTKLEPSVFHHVFEGNKEPAVLRNGDPRLKANFEEAIFSKYIGNVNTHVDEYMMEAVDHYAGQLATLDISTEPMKLEDAVYGTEGLEALDLTTSAGYPYVALGIKKRDILSKKTKDLAKLKECMDKYGLNLPMVTYVKDELRSAEKVAKGKSRLIEASSLNDSVAMRQTFGNLYKTFHMNPGIVTGSAVGCDPDLFWSKIPVMLDGHLIAFDYSGYDASLSPVWFACLKLLLEKLGYSHKETNYIDYLCNSHHLYRDKHYFVRGGMPSGCSGTSIFNSMINNIIIRTLMLKVYKGIDLDQFRMIAYGDDVIASYPHPIDASLLAEAGKGYGLIMTPADKGECFNEVTWTNVTFLKRYFRADEQYPFLVHPVMPMKDIHESIRWTKDPKNTQDHVRSLCLLAWHNGEQEYEEFVSKIRSVPVGRCLTLPAFSTLRRKWLDSF</sequence>
<dbReference type="InterPro" id="IPR007094">
    <property type="entry name" value="RNA-dir_pol_PSvirus"/>
</dbReference>
<evidence type="ECO:0000256" key="42">
    <source>
        <dbReference type="ARBA" id="ARBA00022844"/>
    </source>
</evidence>
<evidence type="ECO:0000256" key="60">
    <source>
        <dbReference type="ARBA" id="ARBA00023303"/>
    </source>
</evidence>
<keyword evidence="37 69" id="KW-1193">Eukaryotic host translation shutoff by virus</keyword>
<comment type="subunit">
    <text evidence="6">Interacts with RNA-directed RNA polymerase.</text>
</comment>
<evidence type="ECO:0000256" key="66">
    <source>
        <dbReference type="ARBA" id="ARBA00049974"/>
    </source>
</evidence>
<dbReference type="InterPro" id="IPR029053">
    <property type="entry name" value="Viral_coat"/>
</dbReference>
<evidence type="ECO:0000256" key="20">
    <source>
        <dbReference type="ARBA" id="ARBA00022581"/>
    </source>
</evidence>
<keyword evidence="50 69" id="KW-0406">Ion transport</keyword>
<feature type="domain" description="RdRp catalytic" evidence="70">
    <location>
        <begin position="1959"/>
        <end position="2075"/>
    </location>
</feature>
<keyword evidence="45 69" id="KW-1164">Virus endocytosis by host</keyword>
<dbReference type="EC" id="3.4.22.28" evidence="69"/>
<evidence type="ECO:0000256" key="5">
    <source>
        <dbReference type="ARBA" id="ARBA00008303"/>
    </source>
</evidence>
<keyword evidence="11 69" id="KW-0813">Transport</keyword>
<keyword evidence="54 69" id="KW-1035">Host cytoplasm</keyword>
<evidence type="ECO:0000256" key="19">
    <source>
        <dbReference type="ARBA" id="ARBA00022562"/>
    </source>
</evidence>
<comment type="function">
    <text evidence="62">Localizes the viral replication complex to the surface of membranous vesicles. It inhibits host cell endoplasmic reticulum-to-Golgi apparatus transport and causes the disassembly of the Golgi complex, possibly through GBF1 interaction. This would result in depletion of MHC, trail receptors and IFN receptors at the host cell surface. Plays an essential role in viral RNA replication by recruiting ACBD3 and PI4KB at the viral replication sites, thereby allowing the formation of the rearranged membranous structures where viral replication takes place.</text>
</comment>
<dbReference type="GO" id="GO:0006508">
    <property type="term" value="P:proteolysis"/>
    <property type="evidence" value="ECO:0007669"/>
    <property type="project" value="UniProtKB-KW"/>
</dbReference>
<dbReference type="Pfam" id="PF22663">
    <property type="entry name" value="Rhv_5"/>
    <property type="match status" value="1"/>
</dbReference>
<evidence type="ECO:0000256" key="24">
    <source>
        <dbReference type="ARBA" id="ARBA00022679"/>
    </source>
</evidence>
<evidence type="ECO:0000256" key="59">
    <source>
        <dbReference type="ARBA" id="ARBA00023296"/>
    </source>
</evidence>
<dbReference type="InterPro" id="IPR000199">
    <property type="entry name" value="Peptidase_C3A/C3B_picornavir"/>
</dbReference>
<keyword evidence="38" id="KW-0068">Autocatalytic cleavage</keyword>
<dbReference type="FunFam" id="4.10.880.10:FF:000001">
    <property type="entry name" value="Genome polyprotein"/>
    <property type="match status" value="1"/>
</dbReference>
<dbReference type="FunFam" id="2.40.10.10:FF:000018">
    <property type="entry name" value="Genome polyprotein"/>
    <property type="match status" value="1"/>
</dbReference>
<dbReference type="InterPro" id="IPR027417">
    <property type="entry name" value="P-loop_NTPase"/>
</dbReference>
<dbReference type="SUPFAM" id="SSF50494">
    <property type="entry name" value="Trypsin-like serine proteases"/>
    <property type="match status" value="2"/>
</dbReference>
<dbReference type="EC" id="3.4.22.29" evidence="69"/>
<evidence type="ECO:0000256" key="6">
    <source>
        <dbReference type="ARBA" id="ARBA00011124"/>
    </source>
</evidence>
<comment type="subunit">
    <text evidence="8">Interacts with capsid protein VP1 and capsid protein VP3 to form heterotrimeric protomers.</text>
</comment>
<dbReference type="SUPFAM" id="SSF89043">
    <property type="entry name" value="Soluble domain of poliovirus core protein 3a"/>
    <property type="match status" value="1"/>
</dbReference>
<keyword evidence="35 69" id="KW-0347">Helicase</keyword>
<dbReference type="Gene3D" id="2.60.120.20">
    <property type="match status" value="3"/>
</dbReference>
<keyword evidence="41" id="KW-0460">Magnesium</keyword>
<evidence type="ECO:0000256" key="26">
    <source>
        <dbReference type="ARBA" id="ARBA00022705"/>
    </source>
</evidence>
<evidence type="ECO:0000256" key="35">
    <source>
        <dbReference type="ARBA" id="ARBA00022806"/>
    </source>
</evidence>
<comment type="function">
    <text evidence="69">Protein 3AB: Localizes the viral replication complex to the surface of membranous vesicles. Together with protein 3CD binds the Cis-Active RNA Element (CRE) which is involved in RNA synthesis initiation. Acts as a cofactor to stimulate the activity of 3D polymerase, maybe through a nucleid acid chaperone activity.</text>
</comment>
<dbReference type="FunFam" id="2.40.10.10:FF:000022">
    <property type="entry name" value="Genome polyprotein"/>
    <property type="match status" value="1"/>
</dbReference>
<dbReference type="InterPro" id="IPR003138">
    <property type="entry name" value="Pico_P1A"/>
</dbReference>
<comment type="subunit">
    <text evidence="69">Capsid protein VP1: Interacts with capsid protein VP0, and capsid protein VP3 to form heterotrimeric protomers. Five protomers subsequently associate to form pentamers which serve as building blocks for the capsid. Interacts with capsid protein VP2, capsid protein VP3 and capsid protein VP4 following cleavage of capsid protein VP0.</text>
</comment>
<dbReference type="Pfam" id="PF08727">
    <property type="entry name" value="P3A"/>
    <property type="match status" value="1"/>
</dbReference>
<dbReference type="Pfam" id="PF00910">
    <property type="entry name" value="RNA_helicase"/>
    <property type="match status" value="1"/>
</dbReference>
<dbReference type="Gene3D" id="4.10.880.10">
    <property type="entry name" value="Poliovirus 3D polymerase Domain 1 (Nucleotidyltransferase)"/>
    <property type="match status" value="2"/>
</dbReference>
<evidence type="ECO:0000256" key="7">
    <source>
        <dbReference type="ARBA" id="ARBA00011236"/>
    </source>
</evidence>
<keyword evidence="14 69" id="KW-1036">Host cytoplasmic vesicle</keyword>
<dbReference type="Gene3D" id="3.30.70.270">
    <property type="match status" value="1"/>
</dbReference>
<comment type="subunit">
    <text evidence="10">Interacts with protein 3AB and with RNA-directed RNA polymerase.</text>
</comment>
<evidence type="ECO:0000256" key="3">
    <source>
        <dbReference type="ARBA" id="ARBA00004295"/>
    </source>
</evidence>
<keyword evidence="29" id="KW-0479">Metal-binding</keyword>
<keyword evidence="23 69" id="KW-0645">Protease</keyword>
<dbReference type="GO" id="GO:0039618">
    <property type="term" value="C:T=pseudo3 icosahedral viral capsid"/>
    <property type="evidence" value="ECO:0007669"/>
    <property type="project" value="UniProtKB-KW"/>
</dbReference>
<evidence type="ECO:0000256" key="55">
    <source>
        <dbReference type="ARBA" id="ARBA00023247"/>
    </source>
</evidence>
<evidence type="ECO:0000256" key="46">
    <source>
        <dbReference type="ARBA" id="ARBA00022953"/>
    </source>
</evidence>
<keyword evidence="20 69" id="KW-0945">Host-virus interaction</keyword>
<keyword evidence="13 69" id="KW-0696">RNA-directed RNA polymerase</keyword>
<evidence type="ECO:0000256" key="69">
    <source>
        <dbReference type="RuleBase" id="RU364118"/>
    </source>
</evidence>
<keyword evidence="58 69" id="KW-0449">Lipoprotein</keyword>
<dbReference type="FunFam" id="2.60.120.20:FF:000004">
    <property type="entry name" value="Genome polyprotein"/>
    <property type="match status" value="1"/>
</dbReference>
<evidence type="ECO:0000313" key="75">
    <source>
        <dbReference type="Proteomes" id="UP000180705"/>
    </source>
</evidence>
<evidence type="ECO:0000256" key="43">
    <source>
        <dbReference type="ARBA" id="ARBA00022870"/>
    </source>
</evidence>
<keyword evidence="36" id="KW-0788">Thiol protease</keyword>
<evidence type="ECO:0000259" key="72">
    <source>
        <dbReference type="PROSITE" id="PS51874"/>
    </source>
</evidence>
<dbReference type="GO" id="GO:0044694">
    <property type="term" value="P:symbiont genome entry into host cell via pore formation in plasma membrane"/>
    <property type="evidence" value="ECO:0007669"/>
    <property type="project" value="UniProtKB-KW"/>
</dbReference>
<keyword evidence="59 69" id="KW-1160">Virus entry into host cell</keyword>
<dbReference type="EC" id="3.6.1.15" evidence="69"/>
<dbReference type="Pfam" id="PF01552">
    <property type="entry name" value="Pico_P2B"/>
    <property type="match status" value="1"/>
</dbReference>
<evidence type="ECO:0000256" key="49">
    <source>
        <dbReference type="ARBA" id="ARBA00023050"/>
    </source>
</evidence>
<dbReference type="CDD" id="cd00205">
    <property type="entry name" value="rhv_like"/>
    <property type="match status" value="3"/>
</dbReference>
<dbReference type="InterPro" id="IPR043128">
    <property type="entry name" value="Rev_trsase/Diguanyl_cyclase"/>
</dbReference>
<comment type="function">
    <text evidence="69">Protein 2C: Induces and associates with structural rearrangements of intracellular membranes. Displays RNA-binding, nucleotide binding and NTPase activities. May play a role in virion morphogenesis and viral RNA encapsidation by interacting with the capsid protein VP3.</text>
</comment>
<keyword evidence="60 69" id="KW-0407">Ion channel</keyword>
<name>Q8V640_9ENTO</name>
<comment type="function">
    <text evidence="69">Capsid protein VP2: Forms an icosahedral capsid of pseudo T=3 symmetry with capsid proteins VP2 and VP3. The capsid is 300 Angstroms in diameter, composed of 60 copies of each capsid protein and enclosing the viral positive strand RNA genome.</text>
</comment>
<comment type="catalytic activity">
    <reaction evidence="65 69">
        <text>a ribonucleoside 5'-triphosphate + H2O = a ribonucleoside 5'-diphosphate + phosphate + H(+)</text>
        <dbReference type="Rhea" id="RHEA:23680"/>
        <dbReference type="ChEBI" id="CHEBI:15377"/>
        <dbReference type="ChEBI" id="CHEBI:15378"/>
        <dbReference type="ChEBI" id="CHEBI:43474"/>
        <dbReference type="ChEBI" id="CHEBI:57930"/>
        <dbReference type="ChEBI" id="CHEBI:61557"/>
        <dbReference type="EC" id="3.6.1.15"/>
    </reaction>
</comment>
<keyword evidence="12 69" id="KW-1113">Inhibition of host RLR pathway by virus</keyword>
<keyword evidence="52 69" id="KW-0472">Membrane</keyword>
<evidence type="ECO:0000259" key="71">
    <source>
        <dbReference type="PROSITE" id="PS51218"/>
    </source>
</evidence>
<reference evidence="74" key="2">
    <citation type="journal article" date="2018" name="J. Neuroinflamm.">
        <title>Strain-dependent effects of clinical echovirus 30 outbreak isolates at the blood-CSF barrier.</title>
        <authorList>
            <person name="Dahm T."/>
            <person name="Adams O."/>
            <person name="Boettcher S."/>
            <person name="Diedrich S."/>
            <person name="Morozov V."/>
            <person name="Hansman G."/>
            <person name="Fallier-Becker P."/>
            <person name="Schadler S."/>
            <person name="Burkhardt C.J."/>
            <person name="Weiss C."/>
            <person name="Stump-Guthier C."/>
            <person name="Ishikawa H."/>
            <person name="Schroten H."/>
            <person name="Schwerk C."/>
            <person name="Tenenbaum T."/>
            <person name="Rudolph H."/>
        </authorList>
    </citation>
    <scope>NUCLEOTIDE SEQUENCE</scope>
    <source>
        <strain evidence="74">Bastianni</strain>
    </source>
</reference>
<evidence type="ECO:0000256" key="8">
    <source>
        <dbReference type="ARBA" id="ARBA00011474"/>
    </source>
</evidence>
<evidence type="ECO:0000256" key="64">
    <source>
        <dbReference type="ARBA" id="ARBA00046779"/>
    </source>
</evidence>
<dbReference type="PROSITE" id="PS50507">
    <property type="entry name" value="RDRP_SSRNA_POS"/>
    <property type="match status" value="1"/>
</dbReference>
<evidence type="ECO:0000256" key="33">
    <source>
        <dbReference type="ARBA" id="ARBA00022801"/>
    </source>
</evidence>
<dbReference type="SMART" id="SM00382">
    <property type="entry name" value="AAA"/>
    <property type="match status" value="1"/>
</dbReference>
<dbReference type="InterPro" id="IPR036203">
    <property type="entry name" value="P3A_soluble_dom"/>
</dbReference>
<evidence type="ECO:0000256" key="32">
    <source>
        <dbReference type="ARBA" id="ARBA00022771"/>
    </source>
</evidence>
<keyword evidence="53 69" id="KW-1099">Inhibition of host mRNA nuclear export by virus</keyword>
<dbReference type="FunFam" id="2.40.10.10:FF:000020">
    <property type="entry name" value="Genome polyprotein"/>
    <property type="match status" value="1"/>
</dbReference>
<dbReference type="GO" id="GO:0006260">
    <property type="term" value="P:DNA replication"/>
    <property type="evidence" value="ECO:0007669"/>
    <property type="project" value="UniProtKB-KW"/>
</dbReference>
<evidence type="ECO:0000256" key="44">
    <source>
        <dbReference type="ARBA" id="ARBA00022884"/>
    </source>
</evidence>
<evidence type="ECO:0000256" key="4">
    <source>
        <dbReference type="ARBA" id="ARBA00004328"/>
    </source>
</evidence>
<dbReference type="FunFam" id="4.10.80.10:FF:000001">
    <property type="entry name" value="Genome polyprotein"/>
    <property type="match status" value="1"/>
</dbReference>
<evidence type="ECO:0000256" key="30">
    <source>
        <dbReference type="ARBA" id="ARBA00022737"/>
    </source>
</evidence>
<comment type="function">
    <text evidence="69">Protease 3C: Major viral protease that mediates proteolytic processing of the polyprotein. Cleaves host EIF5B, contributing to host translation shutoff. Cleaves also host PABPC1, contributing to host translation shutoff.</text>
</comment>
<evidence type="ECO:0000256" key="22">
    <source>
        <dbReference type="ARBA" id="ARBA00022632"/>
    </source>
</evidence>
<comment type="function">
    <text evidence="69">Protease 2A: Cysteine protease that cleaves viral polyprotein and specific host proteins.</text>
</comment>
<dbReference type="EMBL" id="KY888275">
    <property type="protein sequence ID" value="AVI05002.1"/>
    <property type="molecule type" value="Genomic_RNA"/>
</dbReference>
<evidence type="ECO:0000256" key="63">
    <source>
        <dbReference type="ARBA" id="ARBA00046425"/>
    </source>
</evidence>
<dbReference type="Gene3D" id="2.40.10.10">
    <property type="entry name" value="Trypsin-like serine proteases"/>
    <property type="match status" value="4"/>
</dbReference>
<comment type="function">
    <text evidence="69">RNA-directed RNA polymerase: Replicates the viral genomic RNA on the surface of intracellular membranes. May form linear arrays of subunits that propagate along a strong head-to-tail interaction called interface-I. Covalently attaches UMP to a tyrosine of VPg, which is used to prime RNA synthesis. The positive stranded RNA genome is first replicated at virus induced membranous vesicles, creating a dsRNA genomic replication form. This dsRNA is then used as template to synthesize positive stranded RNA genomes. ss(+)RNA genomes are either translated, replicated or encapsidated.</text>
</comment>
<keyword evidence="24 69" id="KW-0808">Transferase</keyword>
<dbReference type="Pfam" id="PF02226">
    <property type="entry name" value="Pico_P1A"/>
    <property type="match status" value="1"/>
</dbReference>
<comment type="function">
    <text evidence="69">Viral protein genome-linked: acts as a primer for viral RNA replication and remains covalently bound to viral genomic RNA. VPg is uridylylated prior to priming replication into VPg-pUpU. The oriI viral genomic sequence may act as a template for this. The VPg-pUpU is then used as primer on the genomic RNA poly(A) by the RNA-dependent RNA polymerase to replicate the viral genome.</text>
</comment>
<evidence type="ECO:0000256" key="27">
    <source>
        <dbReference type="ARBA" id="ARBA00022706"/>
    </source>
</evidence>